<dbReference type="EMBL" id="FNGY01000004">
    <property type="protein sequence ID" value="SDM62712.1"/>
    <property type="molecule type" value="Genomic_DNA"/>
</dbReference>
<protein>
    <submittedName>
        <fullName evidence="2">Fasciclin domain-containing protein</fullName>
    </submittedName>
</protein>
<sequence>MEINRIKKQLFLIGMTAMALIACRKDSGFYDQEAMSQTVPVNIYDYLKSKKGVFDSMLLVVDRLGLQTTLRDSSITVFAIPNSSFRVAVTNLNNTRKLAERAPLNLSNMDYEQLDTIMTQYIMRGKFKTEEIEGQDGLVLHGVRYGYLMNAKLTTSATSGFKNGGPKIINYSDMRWSQFQKNWSTTNTSSSNILATNGVVHTINQDHVAGFQDFVKRFTMTYPPKNYIRLYSGKLTVSAEAPDSPYPETSYFMLDESPITKFFNGNALATKPFWMNIEFPVAQVCNAYALTSANDNPGRNPKAWNLQGSQDMVNWEMLDERTNQNFQDFFMQRVFRFKNPKAYKHYRMNITENNGRGIELQIADYVLGFK</sequence>
<dbReference type="PROSITE" id="PS51257">
    <property type="entry name" value="PROKAR_LIPOPROTEIN"/>
    <property type="match status" value="1"/>
</dbReference>
<dbReference type="InterPro" id="IPR008979">
    <property type="entry name" value="Galactose-bd-like_sf"/>
</dbReference>
<dbReference type="Proteomes" id="UP000183200">
    <property type="component" value="Unassembled WGS sequence"/>
</dbReference>
<proteinExistence type="predicted"/>
<evidence type="ECO:0000259" key="1">
    <source>
        <dbReference type="PROSITE" id="PS50213"/>
    </source>
</evidence>
<organism evidence="2 3">
    <name type="scientific">Pedobacter steynii</name>
    <dbReference type="NCBI Taxonomy" id="430522"/>
    <lineage>
        <taxon>Bacteria</taxon>
        <taxon>Pseudomonadati</taxon>
        <taxon>Bacteroidota</taxon>
        <taxon>Sphingobacteriia</taxon>
        <taxon>Sphingobacteriales</taxon>
        <taxon>Sphingobacteriaceae</taxon>
        <taxon>Pedobacter</taxon>
    </lineage>
</organism>
<dbReference type="RefSeq" id="WP_083361855.1">
    <property type="nucleotide sequence ID" value="NZ_FNGY01000004.1"/>
</dbReference>
<dbReference type="AlphaFoldDB" id="A0A1G9US32"/>
<dbReference type="PROSITE" id="PS50213">
    <property type="entry name" value="FAS1"/>
    <property type="match status" value="1"/>
</dbReference>
<gene>
    <name evidence="2" type="ORF">SAMN05421820_104262</name>
</gene>
<reference evidence="3" key="1">
    <citation type="submission" date="2016-10" db="EMBL/GenBank/DDBJ databases">
        <authorList>
            <person name="Varghese N."/>
            <person name="Submissions S."/>
        </authorList>
    </citation>
    <scope>NUCLEOTIDE SEQUENCE [LARGE SCALE GENOMIC DNA]</scope>
    <source>
        <strain evidence="3">DSM 19110</strain>
    </source>
</reference>
<evidence type="ECO:0000313" key="2">
    <source>
        <dbReference type="EMBL" id="SDM62712.1"/>
    </source>
</evidence>
<dbReference type="SUPFAM" id="SSF49785">
    <property type="entry name" value="Galactose-binding domain-like"/>
    <property type="match status" value="1"/>
</dbReference>
<dbReference type="Pfam" id="PF02469">
    <property type="entry name" value="Fasciclin"/>
    <property type="match status" value="1"/>
</dbReference>
<dbReference type="InterPro" id="IPR000782">
    <property type="entry name" value="FAS1_domain"/>
</dbReference>
<dbReference type="Gene3D" id="2.60.120.260">
    <property type="entry name" value="Galactose-binding domain-like"/>
    <property type="match status" value="1"/>
</dbReference>
<dbReference type="InterPro" id="IPR036378">
    <property type="entry name" value="FAS1_dom_sf"/>
</dbReference>
<evidence type="ECO:0000313" key="3">
    <source>
        <dbReference type="Proteomes" id="UP000183200"/>
    </source>
</evidence>
<accession>A0A1G9US32</accession>
<feature type="domain" description="FAS1" evidence="1">
    <location>
        <begin position="40"/>
        <end position="207"/>
    </location>
</feature>
<keyword evidence="3" id="KW-1185">Reference proteome</keyword>
<name>A0A1G9US32_9SPHI</name>
<dbReference type="Gene3D" id="2.30.180.10">
    <property type="entry name" value="FAS1 domain"/>
    <property type="match status" value="1"/>
</dbReference>
<dbReference type="OrthoDB" id="654858at2"/>
<dbReference type="SUPFAM" id="SSF82153">
    <property type="entry name" value="FAS1 domain"/>
    <property type="match status" value="1"/>
</dbReference>